<dbReference type="PROSITE" id="PS00715">
    <property type="entry name" value="SIGMA70_1"/>
    <property type="match status" value="1"/>
</dbReference>
<dbReference type="GO" id="GO:0003677">
    <property type="term" value="F:DNA binding"/>
    <property type="evidence" value="ECO:0007669"/>
    <property type="project" value="UniProtKB-KW"/>
</dbReference>
<feature type="domain" description="RNA polymerase sigma-70" evidence="8">
    <location>
        <begin position="210"/>
        <end position="223"/>
    </location>
</feature>
<dbReference type="InterPro" id="IPR014284">
    <property type="entry name" value="RNA_pol_sigma-70_dom"/>
</dbReference>
<evidence type="ECO:0000256" key="1">
    <source>
        <dbReference type="ARBA" id="ARBA00007788"/>
    </source>
</evidence>
<dbReference type="InterPro" id="IPR036388">
    <property type="entry name" value="WH-like_DNA-bd_sf"/>
</dbReference>
<evidence type="ECO:0000313" key="10">
    <source>
        <dbReference type="EMBL" id="PHX55222.1"/>
    </source>
</evidence>
<dbReference type="Pfam" id="PF04542">
    <property type="entry name" value="Sigma70_r2"/>
    <property type="match status" value="1"/>
</dbReference>
<dbReference type="Pfam" id="PF00140">
    <property type="entry name" value="Sigma70_r1_2"/>
    <property type="match status" value="1"/>
</dbReference>
<accession>A0A2G4F0C9</accession>
<dbReference type="AlphaFoldDB" id="A0A2G4F0C9"/>
<dbReference type="OrthoDB" id="1185556at2"/>
<evidence type="ECO:0000259" key="8">
    <source>
        <dbReference type="PROSITE" id="PS00715"/>
    </source>
</evidence>
<keyword evidence="5 6" id="KW-0804">Transcription</keyword>
<keyword evidence="3 6" id="KW-0731">Sigma factor</keyword>
<organism evidence="10 11">
    <name type="scientific">Tychonema bourrellyi FEM_GT703</name>
    <dbReference type="NCBI Taxonomy" id="2040638"/>
    <lineage>
        <taxon>Bacteria</taxon>
        <taxon>Bacillati</taxon>
        <taxon>Cyanobacteriota</taxon>
        <taxon>Cyanophyceae</taxon>
        <taxon>Oscillatoriophycideae</taxon>
        <taxon>Oscillatoriales</taxon>
        <taxon>Microcoleaceae</taxon>
        <taxon>Tychonema</taxon>
    </lineage>
</organism>
<feature type="region of interest" description="Disordered" evidence="7">
    <location>
        <begin position="21"/>
        <end position="56"/>
    </location>
</feature>
<sequence>MPATSFYAEAEFDERLRVNPLQDDVLDEDAEEAGDELIDQDATETEDADRDAKLQKNANRRTTDLVRLYLQEIGRVRLLGRDEEVSEAQKVQRYIKLLELRNTAASQEEGKIQGFVHLIEVRDRLAAKLGHKPSLERWATTAGVTDVSEIKRIMSEGKRHWAELAEMSVETLEKTQAEGVEAKDHMIKANLRLVVSVAKKYQNRGLELLDLIQEGTLGLERAVEKFDPTRGYRFSTYAYWWIRQGITRAIATQSRTIRLPVHITEKLNKIKKAQRKISQEKGRTATIEDIAVELDMTPIQVREVLLRVPRSVSLETKVGNEKDTELGDLLETDSVSPEEMLMREALHRDLQQLLADLSSRERDVILMRFGLGDGHPYSLAEIGRALDLSRERVRQIEAKALQKLRQPKRRNRVRDYLESLN</sequence>
<dbReference type="SUPFAM" id="SSF88946">
    <property type="entry name" value="Sigma2 domain of RNA polymerase sigma factors"/>
    <property type="match status" value="1"/>
</dbReference>
<feature type="domain" description="RNA polymerase sigma-70" evidence="9">
    <location>
        <begin position="378"/>
        <end position="404"/>
    </location>
</feature>
<dbReference type="InterPro" id="IPR017848">
    <property type="entry name" value="RNA_pol_sigma_RpoD/SigA_cyanob"/>
</dbReference>
<evidence type="ECO:0000256" key="6">
    <source>
        <dbReference type="RuleBase" id="RU362124"/>
    </source>
</evidence>
<dbReference type="GO" id="GO:0006352">
    <property type="term" value="P:DNA-templated transcription initiation"/>
    <property type="evidence" value="ECO:0007669"/>
    <property type="project" value="InterPro"/>
</dbReference>
<dbReference type="EMBL" id="NXIB02000060">
    <property type="protein sequence ID" value="PHX55222.1"/>
    <property type="molecule type" value="Genomic_DNA"/>
</dbReference>
<dbReference type="PRINTS" id="PR00046">
    <property type="entry name" value="SIGMA70FCT"/>
</dbReference>
<dbReference type="Gene3D" id="1.10.10.10">
    <property type="entry name" value="Winged helix-like DNA-binding domain superfamily/Winged helix DNA-binding domain"/>
    <property type="match status" value="2"/>
</dbReference>
<evidence type="ECO:0000256" key="2">
    <source>
        <dbReference type="ARBA" id="ARBA00023015"/>
    </source>
</evidence>
<comment type="caution">
    <text evidence="10">The sequence shown here is derived from an EMBL/GenBank/DDBJ whole genome shotgun (WGS) entry which is preliminary data.</text>
</comment>
<keyword evidence="2 6" id="KW-0805">Transcription regulation</keyword>
<evidence type="ECO:0000313" key="11">
    <source>
        <dbReference type="Proteomes" id="UP000226442"/>
    </source>
</evidence>
<dbReference type="NCBIfam" id="TIGR02937">
    <property type="entry name" value="sigma70-ECF"/>
    <property type="match status" value="1"/>
</dbReference>
<evidence type="ECO:0000256" key="3">
    <source>
        <dbReference type="ARBA" id="ARBA00023082"/>
    </source>
</evidence>
<dbReference type="InterPro" id="IPR000943">
    <property type="entry name" value="RNA_pol_sigma70"/>
</dbReference>
<comment type="similarity">
    <text evidence="1 6">Belongs to the sigma-70 factor family.</text>
</comment>
<dbReference type="PROSITE" id="PS00716">
    <property type="entry name" value="SIGMA70_2"/>
    <property type="match status" value="1"/>
</dbReference>
<reference evidence="10" key="1">
    <citation type="submission" date="2017-10" db="EMBL/GenBank/DDBJ databases">
        <title>Draft genome sequence of the planktic cyanobacteria Tychonema bourrellyi isolated from alpine lentic freshwater.</title>
        <authorList>
            <person name="Tett A."/>
            <person name="Armanini F."/>
            <person name="Asnicar F."/>
            <person name="Boscaini A."/>
            <person name="Pasolli E."/>
            <person name="Zolfo M."/>
            <person name="Donati C."/>
            <person name="Salmaso N."/>
            <person name="Segata N."/>
        </authorList>
    </citation>
    <scope>NUCLEOTIDE SEQUENCE</scope>
    <source>
        <strain evidence="10">FEM_GT703</strain>
    </source>
</reference>
<evidence type="ECO:0000256" key="5">
    <source>
        <dbReference type="ARBA" id="ARBA00023163"/>
    </source>
</evidence>
<dbReference type="FunFam" id="1.10.601.10:FF:000001">
    <property type="entry name" value="RNA polymerase sigma factor SigA"/>
    <property type="match status" value="1"/>
</dbReference>
<feature type="compositionally biased region" description="Acidic residues" evidence="7">
    <location>
        <begin position="24"/>
        <end position="49"/>
    </location>
</feature>
<dbReference type="Pfam" id="PF04539">
    <property type="entry name" value="Sigma70_r3"/>
    <property type="match status" value="1"/>
</dbReference>
<dbReference type="PANTHER" id="PTHR30603:SF60">
    <property type="entry name" value="RNA POLYMERASE SIGMA FACTOR RPOD"/>
    <property type="match status" value="1"/>
</dbReference>
<keyword evidence="4 6" id="KW-0238">DNA-binding</keyword>
<dbReference type="Proteomes" id="UP000226442">
    <property type="component" value="Unassembled WGS sequence"/>
</dbReference>
<name>A0A2G4F0C9_9CYAN</name>
<dbReference type="Gene3D" id="1.10.601.10">
    <property type="entry name" value="RNA Polymerase Primary Sigma Factor"/>
    <property type="match status" value="2"/>
</dbReference>
<proteinExistence type="inferred from homology"/>
<dbReference type="InterPro" id="IPR009042">
    <property type="entry name" value="RNA_pol_sigma70_r1_2"/>
</dbReference>
<dbReference type="PANTHER" id="PTHR30603">
    <property type="entry name" value="RNA POLYMERASE SIGMA FACTOR RPO"/>
    <property type="match status" value="1"/>
</dbReference>
<dbReference type="InterPro" id="IPR050239">
    <property type="entry name" value="Sigma-70_RNA_pol_init_factors"/>
</dbReference>
<protein>
    <recommendedName>
        <fullName evidence="6">RNA polymerase sigma factor</fullName>
    </recommendedName>
</protein>
<dbReference type="CDD" id="cd06171">
    <property type="entry name" value="Sigma70_r4"/>
    <property type="match status" value="1"/>
</dbReference>
<dbReference type="InterPro" id="IPR007627">
    <property type="entry name" value="RNA_pol_sigma70_r2"/>
</dbReference>
<dbReference type="InterPro" id="IPR007630">
    <property type="entry name" value="RNA_pol_sigma70_r4"/>
</dbReference>
<keyword evidence="11" id="KW-1185">Reference proteome</keyword>
<evidence type="ECO:0000256" key="7">
    <source>
        <dbReference type="SAM" id="MobiDB-lite"/>
    </source>
</evidence>
<dbReference type="GO" id="GO:0016987">
    <property type="term" value="F:sigma factor activity"/>
    <property type="evidence" value="ECO:0007669"/>
    <property type="project" value="UniProtKB-KW"/>
</dbReference>
<dbReference type="Pfam" id="PF04545">
    <property type="entry name" value="Sigma70_r4"/>
    <property type="match status" value="1"/>
</dbReference>
<dbReference type="InterPro" id="IPR013325">
    <property type="entry name" value="RNA_pol_sigma_r2"/>
</dbReference>
<dbReference type="NCBIfam" id="TIGR02997">
    <property type="entry name" value="Sig70-cyanoRpoD"/>
    <property type="match status" value="1"/>
</dbReference>
<dbReference type="InterPro" id="IPR013324">
    <property type="entry name" value="RNA_pol_sigma_r3/r4-like"/>
</dbReference>
<evidence type="ECO:0000259" key="9">
    <source>
        <dbReference type="PROSITE" id="PS00716"/>
    </source>
</evidence>
<dbReference type="InterPro" id="IPR007624">
    <property type="entry name" value="RNA_pol_sigma70_r3"/>
</dbReference>
<dbReference type="NCBIfam" id="NF005785">
    <property type="entry name" value="PRK07598.1"/>
    <property type="match status" value="1"/>
</dbReference>
<dbReference type="RefSeq" id="WP_096830303.1">
    <property type="nucleotide sequence ID" value="NZ_NXIB02000060.1"/>
</dbReference>
<evidence type="ECO:0000256" key="4">
    <source>
        <dbReference type="ARBA" id="ARBA00023125"/>
    </source>
</evidence>
<dbReference type="SUPFAM" id="SSF88659">
    <property type="entry name" value="Sigma3 and sigma4 domains of RNA polymerase sigma factors"/>
    <property type="match status" value="2"/>
</dbReference>
<comment type="function">
    <text evidence="6">Sigma factors are initiation factors that promote the attachment of RNA polymerase to specific initiation sites and are then released.</text>
</comment>
<gene>
    <name evidence="10" type="ORF">CP500_011830</name>
</gene>